<protein>
    <submittedName>
        <fullName evidence="2">TldE protein, part of TldE/TldD proteolytic complex</fullName>
    </submittedName>
</protein>
<evidence type="ECO:0000313" key="3">
    <source>
        <dbReference type="Proteomes" id="UP000319783"/>
    </source>
</evidence>
<dbReference type="EMBL" id="SULG01000036">
    <property type="protein sequence ID" value="TLD41800.1"/>
    <property type="molecule type" value="Genomic_DNA"/>
</dbReference>
<feature type="domain" description="Metalloprotease TldD/E C-terminal" evidence="1">
    <location>
        <begin position="241"/>
        <end position="479"/>
    </location>
</feature>
<name>A0A533QMJ4_9BACT</name>
<accession>A0A533QMJ4</accession>
<gene>
    <name evidence="2" type="ORF">JETT_1955</name>
</gene>
<dbReference type="GO" id="GO:0005829">
    <property type="term" value="C:cytosol"/>
    <property type="evidence" value="ECO:0007669"/>
    <property type="project" value="TreeGrafter"/>
</dbReference>
<reference evidence="2 3" key="1">
    <citation type="submission" date="2019-04" db="EMBL/GenBank/DDBJ databases">
        <title>Genome of a novel bacterium Candidatus Jettenia ecosi reconstructed from metagenome of an anammox bioreactor.</title>
        <authorList>
            <person name="Mardanov A.V."/>
            <person name="Beletsky A.V."/>
            <person name="Ravin N.V."/>
            <person name="Botchkova E.A."/>
            <person name="Litti Y.V."/>
            <person name="Nozhevnikova A.N."/>
        </authorList>
    </citation>
    <scope>NUCLEOTIDE SEQUENCE [LARGE SCALE GENOMIC DNA]</scope>
    <source>
        <strain evidence="2">J2</strain>
    </source>
</reference>
<dbReference type="PANTHER" id="PTHR43421">
    <property type="entry name" value="METALLOPROTEASE PMBA"/>
    <property type="match status" value="1"/>
</dbReference>
<dbReference type="AlphaFoldDB" id="A0A533QMJ4"/>
<evidence type="ECO:0000259" key="1">
    <source>
        <dbReference type="Pfam" id="PF19289"/>
    </source>
</evidence>
<dbReference type="Gene3D" id="3.30.2290.10">
    <property type="entry name" value="PmbA/TldD superfamily"/>
    <property type="match status" value="1"/>
</dbReference>
<comment type="caution">
    <text evidence="2">The sequence shown here is derived from an EMBL/GenBank/DDBJ whole genome shotgun (WGS) entry which is preliminary data.</text>
</comment>
<evidence type="ECO:0000313" key="2">
    <source>
        <dbReference type="EMBL" id="TLD41800.1"/>
    </source>
</evidence>
<dbReference type="GO" id="GO:0006508">
    <property type="term" value="P:proteolysis"/>
    <property type="evidence" value="ECO:0007669"/>
    <property type="project" value="InterPro"/>
</dbReference>
<dbReference type="InterPro" id="IPR045569">
    <property type="entry name" value="Metalloprtase-TldD/E_C"/>
</dbReference>
<dbReference type="GO" id="GO:0008237">
    <property type="term" value="F:metallopeptidase activity"/>
    <property type="evidence" value="ECO:0007669"/>
    <property type="project" value="InterPro"/>
</dbReference>
<dbReference type="Pfam" id="PF19289">
    <property type="entry name" value="PmbA_TldD_3rd"/>
    <property type="match status" value="1"/>
</dbReference>
<dbReference type="Proteomes" id="UP000319783">
    <property type="component" value="Unassembled WGS sequence"/>
</dbReference>
<dbReference type="SUPFAM" id="SSF111283">
    <property type="entry name" value="Putative modulator of DNA gyrase, PmbA/TldD"/>
    <property type="match status" value="1"/>
</dbReference>
<dbReference type="InterPro" id="IPR036059">
    <property type="entry name" value="TldD/PmbA_sf"/>
</dbReference>
<dbReference type="InterPro" id="IPR035068">
    <property type="entry name" value="TldD/PmbA_N"/>
</dbReference>
<dbReference type="InterPro" id="IPR047657">
    <property type="entry name" value="PmbA"/>
</dbReference>
<proteinExistence type="predicted"/>
<organism evidence="2 3">
    <name type="scientific">Candidatus Jettenia ecosi</name>
    <dbReference type="NCBI Taxonomy" id="2494326"/>
    <lineage>
        <taxon>Bacteria</taxon>
        <taxon>Pseudomonadati</taxon>
        <taxon>Planctomycetota</taxon>
        <taxon>Candidatus Brocadiia</taxon>
        <taxon>Candidatus Brocadiales</taxon>
        <taxon>Candidatus Brocadiaceae</taxon>
        <taxon>Candidatus Jettenia</taxon>
    </lineage>
</organism>
<sequence>MITIEELRTCIRNGMDFVKRQKDVIDAEIFASWNEHITVRLNYTSDIPCNGVHEPKSTQMNGISLWVVFRAGKGIKVGFGSVSNTISQKGIREAFRKARKNRIYDPDFKSFPLPAGKPTLENYHDPAAMEMSDETIVDLGWKGLKGALAEFNKGHFNKSIIVGGDITIIKERVAIANTHGIDDFDESTILMTNITSMIEKERVKGTGWTTSTHMSSFNPEEAGKESAESAIKTIGGGRISSGTYNVIFGRQPLTDLFTNIIIPALSLSTVNVSDTPFLKKLGQRVTSDLLNVYDDGTIKGAAGSKRISCEGIPTGRTNLIYNGFLVGFLANNYLSQKLENVFTSFIPRNGFRYYKDGRSHTIQPRICPTNIVIEGKDEIDRQSLFSKIHNGVYIGRIWYTYPINGLAAGDFTSTIIADSYLVEKGKIVKPLQPNTIRINSNIKDILNNIIAISKDKKQTIVWGGEEIVLAPEMAVQGVKLDNISGFTP</sequence>
<dbReference type="PANTHER" id="PTHR43421:SF1">
    <property type="entry name" value="METALLOPROTEASE PMBA"/>
    <property type="match status" value="1"/>
</dbReference>